<dbReference type="AlphaFoldDB" id="A0A0A9GJW4"/>
<name>A0A0A9GJW4_ARUDO</name>
<protein>
    <submittedName>
        <fullName evidence="1">Uncharacterized protein</fullName>
    </submittedName>
</protein>
<evidence type="ECO:0000313" key="1">
    <source>
        <dbReference type="EMBL" id="JAE20968.1"/>
    </source>
</evidence>
<sequence length="124" mass="13532">MGRLYHTVQRVEAHQSCLPQRGARSSAPMVGAVMPLRRVCESDQADSTLPSCLLEAGTITLMEHFESLPAWFSSSTIGGTATTHHLVLALSGLKAVLLWEQYALLCTTGLYPSLDLFFVIIVLE</sequence>
<accession>A0A0A9GJW4</accession>
<reference evidence="1" key="1">
    <citation type="submission" date="2014-09" db="EMBL/GenBank/DDBJ databases">
        <authorList>
            <person name="Magalhaes I.L.F."/>
            <person name="Oliveira U."/>
            <person name="Santos F.R."/>
            <person name="Vidigal T.H.D.A."/>
            <person name="Brescovit A.D."/>
            <person name="Santos A.J."/>
        </authorList>
    </citation>
    <scope>NUCLEOTIDE SEQUENCE</scope>
    <source>
        <tissue evidence="1">Shoot tissue taken approximately 20 cm above the soil surface</tissue>
    </source>
</reference>
<reference evidence="1" key="2">
    <citation type="journal article" date="2015" name="Data Brief">
        <title>Shoot transcriptome of the giant reed, Arundo donax.</title>
        <authorList>
            <person name="Barrero R.A."/>
            <person name="Guerrero F.D."/>
            <person name="Moolhuijzen P."/>
            <person name="Goolsby J.A."/>
            <person name="Tidwell J."/>
            <person name="Bellgard S.E."/>
            <person name="Bellgard M.I."/>
        </authorList>
    </citation>
    <scope>NUCLEOTIDE SEQUENCE</scope>
    <source>
        <tissue evidence="1">Shoot tissue taken approximately 20 cm above the soil surface</tissue>
    </source>
</reference>
<organism evidence="1">
    <name type="scientific">Arundo donax</name>
    <name type="common">Giant reed</name>
    <name type="synonym">Donax arundinaceus</name>
    <dbReference type="NCBI Taxonomy" id="35708"/>
    <lineage>
        <taxon>Eukaryota</taxon>
        <taxon>Viridiplantae</taxon>
        <taxon>Streptophyta</taxon>
        <taxon>Embryophyta</taxon>
        <taxon>Tracheophyta</taxon>
        <taxon>Spermatophyta</taxon>
        <taxon>Magnoliopsida</taxon>
        <taxon>Liliopsida</taxon>
        <taxon>Poales</taxon>
        <taxon>Poaceae</taxon>
        <taxon>PACMAD clade</taxon>
        <taxon>Arundinoideae</taxon>
        <taxon>Arundineae</taxon>
        <taxon>Arundo</taxon>
    </lineage>
</organism>
<dbReference type="EMBL" id="GBRH01176928">
    <property type="protein sequence ID" value="JAE20968.1"/>
    <property type="molecule type" value="Transcribed_RNA"/>
</dbReference>
<proteinExistence type="predicted"/>